<evidence type="ECO:0000256" key="5">
    <source>
        <dbReference type="ARBA" id="ARBA00023015"/>
    </source>
</evidence>
<dbReference type="InterPro" id="IPR035890">
    <property type="entry name" value="Anti-sigma-28_factor_FlgM_sf"/>
</dbReference>
<keyword evidence="3" id="KW-0678">Repressor</keyword>
<keyword evidence="5" id="KW-0805">Transcription regulation</keyword>
<proteinExistence type="inferred from homology"/>
<dbReference type="InterPro" id="IPR007412">
    <property type="entry name" value="FlgM"/>
</dbReference>
<feature type="domain" description="Anti-sigma-28 factor FlgM C-terminal" evidence="8">
    <location>
        <begin position="33"/>
        <end position="81"/>
    </location>
</feature>
<feature type="compositionally biased region" description="Low complexity" evidence="7">
    <location>
        <begin position="15"/>
        <end position="33"/>
    </location>
</feature>
<evidence type="ECO:0000256" key="1">
    <source>
        <dbReference type="ARBA" id="ARBA00005322"/>
    </source>
</evidence>
<accession>A0ABS9H1E1</accession>
<evidence type="ECO:0000256" key="6">
    <source>
        <dbReference type="ARBA" id="ARBA00023163"/>
    </source>
</evidence>
<evidence type="ECO:0000256" key="2">
    <source>
        <dbReference type="ARBA" id="ARBA00017823"/>
    </source>
</evidence>
<evidence type="ECO:0000313" key="9">
    <source>
        <dbReference type="EMBL" id="MCF6138759.1"/>
    </source>
</evidence>
<dbReference type="SUPFAM" id="SSF101498">
    <property type="entry name" value="Anti-sigma factor FlgM"/>
    <property type="match status" value="1"/>
</dbReference>
<keyword evidence="9" id="KW-0282">Flagellum</keyword>
<feature type="region of interest" description="Disordered" evidence="7">
    <location>
        <begin position="1"/>
        <end position="33"/>
    </location>
</feature>
<dbReference type="Pfam" id="PF04316">
    <property type="entry name" value="FlgM"/>
    <property type="match status" value="1"/>
</dbReference>
<protein>
    <recommendedName>
        <fullName evidence="2">Negative regulator of flagellin synthesis</fullName>
    </recommendedName>
</protein>
<evidence type="ECO:0000256" key="7">
    <source>
        <dbReference type="SAM" id="MobiDB-lite"/>
    </source>
</evidence>
<gene>
    <name evidence="9" type="primary">flgM</name>
    <name evidence="9" type="ORF">L2716_13565</name>
</gene>
<keyword evidence="6" id="KW-0804">Transcription</keyword>
<dbReference type="EMBL" id="JAKIJS010000001">
    <property type="protein sequence ID" value="MCF6138759.1"/>
    <property type="molecule type" value="Genomic_DNA"/>
</dbReference>
<dbReference type="InterPro" id="IPR031316">
    <property type="entry name" value="FlgM_C"/>
</dbReference>
<dbReference type="NCBIfam" id="TIGR03824">
    <property type="entry name" value="FlgM_jcvi"/>
    <property type="match status" value="1"/>
</dbReference>
<reference evidence="9 10" key="1">
    <citation type="submission" date="2022-01" db="EMBL/GenBank/DDBJ databases">
        <title>Alkalihalobacillus sp. EGI L200015, a novel bacterium isolated from a salt lake sediment.</title>
        <authorList>
            <person name="Gao L."/>
            <person name="Fang B.-Z."/>
            <person name="Li W.-J."/>
        </authorList>
    </citation>
    <scope>NUCLEOTIDE SEQUENCE [LARGE SCALE GENOMIC DNA]</scope>
    <source>
        <strain evidence="9 10">KCTC 12718</strain>
    </source>
</reference>
<keyword evidence="9" id="KW-0969">Cilium</keyword>
<dbReference type="RefSeq" id="WP_236336672.1">
    <property type="nucleotide sequence ID" value="NZ_JAKIJS010000001.1"/>
</dbReference>
<organism evidence="9 10">
    <name type="scientific">Pseudalkalibacillus berkeleyi</name>
    <dbReference type="NCBI Taxonomy" id="1069813"/>
    <lineage>
        <taxon>Bacteria</taxon>
        <taxon>Bacillati</taxon>
        <taxon>Bacillota</taxon>
        <taxon>Bacilli</taxon>
        <taxon>Bacillales</taxon>
        <taxon>Fictibacillaceae</taxon>
        <taxon>Pseudalkalibacillus</taxon>
    </lineage>
</organism>
<keyword evidence="9" id="KW-0966">Cell projection</keyword>
<evidence type="ECO:0000256" key="3">
    <source>
        <dbReference type="ARBA" id="ARBA00022491"/>
    </source>
</evidence>
<sequence length="88" mass="10259">MKINRFGNISNNPYKQQINKQNEQQNQQQVKQDQIQISKEALEMQKSGGASKERTERIEQLKNEVQSGNYKVDAEKVAQKFADFWTKA</sequence>
<keyword evidence="4" id="KW-1005">Bacterial flagellum biogenesis</keyword>
<comment type="similarity">
    <text evidence="1">Belongs to the FlgM family.</text>
</comment>
<keyword evidence="10" id="KW-1185">Reference proteome</keyword>
<dbReference type="Proteomes" id="UP001649381">
    <property type="component" value="Unassembled WGS sequence"/>
</dbReference>
<evidence type="ECO:0000313" key="10">
    <source>
        <dbReference type="Proteomes" id="UP001649381"/>
    </source>
</evidence>
<comment type="caution">
    <text evidence="9">The sequence shown here is derived from an EMBL/GenBank/DDBJ whole genome shotgun (WGS) entry which is preliminary data.</text>
</comment>
<evidence type="ECO:0000259" key="8">
    <source>
        <dbReference type="Pfam" id="PF04316"/>
    </source>
</evidence>
<evidence type="ECO:0000256" key="4">
    <source>
        <dbReference type="ARBA" id="ARBA00022795"/>
    </source>
</evidence>
<name>A0ABS9H1E1_9BACL</name>